<gene>
    <name evidence="1" type="ORF">SPARVUS_LOCUS11786364</name>
</gene>
<name>A0ABN9FF59_9NEOB</name>
<keyword evidence="2" id="KW-1185">Reference proteome</keyword>
<sequence>MLFGRHGLFYVSRQKEQSKCRQGTGQSSRDKMYVKCFETVICKQK</sequence>
<protein>
    <submittedName>
        <fullName evidence="1">Uncharacterized protein</fullName>
    </submittedName>
</protein>
<reference evidence="1" key="1">
    <citation type="submission" date="2023-05" db="EMBL/GenBank/DDBJ databases">
        <authorList>
            <person name="Stuckert A."/>
        </authorList>
    </citation>
    <scope>NUCLEOTIDE SEQUENCE</scope>
</reference>
<organism evidence="1 2">
    <name type="scientific">Staurois parvus</name>
    <dbReference type="NCBI Taxonomy" id="386267"/>
    <lineage>
        <taxon>Eukaryota</taxon>
        <taxon>Metazoa</taxon>
        <taxon>Chordata</taxon>
        <taxon>Craniata</taxon>
        <taxon>Vertebrata</taxon>
        <taxon>Euteleostomi</taxon>
        <taxon>Amphibia</taxon>
        <taxon>Batrachia</taxon>
        <taxon>Anura</taxon>
        <taxon>Neobatrachia</taxon>
        <taxon>Ranoidea</taxon>
        <taxon>Ranidae</taxon>
        <taxon>Staurois</taxon>
    </lineage>
</organism>
<dbReference type="EMBL" id="CATNWA010016701">
    <property type="protein sequence ID" value="CAI9594735.1"/>
    <property type="molecule type" value="Genomic_DNA"/>
</dbReference>
<evidence type="ECO:0000313" key="1">
    <source>
        <dbReference type="EMBL" id="CAI9594735.1"/>
    </source>
</evidence>
<comment type="caution">
    <text evidence="1">The sequence shown here is derived from an EMBL/GenBank/DDBJ whole genome shotgun (WGS) entry which is preliminary data.</text>
</comment>
<dbReference type="Proteomes" id="UP001162483">
    <property type="component" value="Unassembled WGS sequence"/>
</dbReference>
<proteinExistence type="predicted"/>
<accession>A0ABN9FF59</accession>
<evidence type="ECO:0000313" key="2">
    <source>
        <dbReference type="Proteomes" id="UP001162483"/>
    </source>
</evidence>